<dbReference type="OrthoDB" id="3227343at2759"/>
<keyword evidence="2" id="KW-1185">Reference proteome</keyword>
<sequence length="134" mass="15557">MSRSDRNRTGQVFEVGDRVYLSTKHLDLKHTRLPNSTKAEVDWPVHMRKVRNHAYKLNIQAGNTLHPVFNTGSLKPYKEPSRLSKPNKVVLADGSVEQLVQQLLGKHHHNRRTQFLVEWVGEEKAYMISTKYQI</sequence>
<organism evidence="1 2">
    <name type="scientific">Phytophthora megakarya</name>
    <dbReference type="NCBI Taxonomy" id="4795"/>
    <lineage>
        <taxon>Eukaryota</taxon>
        <taxon>Sar</taxon>
        <taxon>Stramenopiles</taxon>
        <taxon>Oomycota</taxon>
        <taxon>Peronosporomycetes</taxon>
        <taxon>Peronosporales</taxon>
        <taxon>Peronosporaceae</taxon>
        <taxon>Phytophthora</taxon>
    </lineage>
</organism>
<gene>
    <name evidence="1" type="ORF">PHMEG_00014593</name>
</gene>
<dbReference type="InterPro" id="IPR016197">
    <property type="entry name" value="Chromo-like_dom_sf"/>
</dbReference>
<proteinExistence type="predicted"/>
<protein>
    <recommendedName>
        <fullName evidence="3">Chromo domain-containing protein</fullName>
    </recommendedName>
</protein>
<evidence type="ECO:0000313" key="2">
    <source>
        <dbReference type="Proteomes" id="UP000198211"/>
    </source>
</evidence>
<dbReference type="AlphaFoldDB" id="A0A225W5H5"/>
<accession>A0A225W5H5</accession>
<reference evidence="2" key="1">
    <citation type="submission" date="2017-03" db="EMBL/GenBank/DDBJ databases">
        <title>Phytopthora megakarya and P. palmivora, two closely related causual agents of cacao black pod achieved similar genome size and gene model numbers by different mechanisms.</title>
        <authorList>
            <person name="Ali S."/>
            <person name="Shao J."/>
            <person name="Larry D.J."/>
            <person name="Kronmiller B."/>
            <person name="Shen D."/>
            <person name="Strem M.D."/>
            <person name="Melnick R.L."/>
            <person name="Guiltinan M.J."/>
            <person name="Tyler B.M."/>
            <person name="Meinhardt L.W."/>
            <person name="Bailey B.A."/>
        </authorList>
    </citation>
    <scope>NUCLEOTIDE SEQUENCE [LARGE SCALE GENOMIC DNA]</scope>
    <source>
        <strain evidence="2">zdho120</strain>
    </source>
</reference>
<name>A0A225W5H5_9STRA</name>
<dbReference type="EMBL" id="NBNE01001893">
    <property type="protein sequence ID" value="OWZ12277.1"/>
    <property type="molecule type" value="Genomic_DNA"/>
</dbReference>
<dbReference type="Proteomes" id="UP000198211">
    <property type="component" value="Unassembled WGS sequence"/>
</dbReference>
<evidence type="ECO:0008006" key="3">
    <source>
        <dbReference type="Google" id="ProtNLM"/>
    </source>
</evidence>
<comment type="caution">
    <text evidence="1">The sequence shown here is derived from an EMBL/GenBank/DDBJ whole genome shotgun (WGS) entry which is preliminary data.</text>
</comment>
<evidence type="ECO:0000313" key="1">
    <source>
        <dbReference type="EMBL" id="OWZ12277.1"/>
    </source>
</evidence>
<dbReference type="SUPFAM" id="SSF54160">
    <property type="entry name" value="Chromo domain-like"/>
    <property type="match status" value="1"/>
</dbReference>